<evidence type="ECO:0000313" key="1">
    <source>
        <dbReference type="EMBL" id="CAB3790266.1"/>
    </source>
</evidence>
<protein>
    <recommendedName>
        <fullName evidence="3">SHS2 domain-containing protein</fullName>
    </recommendedName>
</protein>
<accession>A0A6J5FZJ0</accession>
<reference evidence="1 2" key="1">
    <citation type="submission" date="2020-04" db="EMBL/GenBank/DDBJ databases">
        <authorList>
            <person name="De Canck E."/>
        </authorList>
    </citation>
    <scope>NUCLEOTIDE SEQUENCE [LARGE SCALE GENOMIC DNA]</scope>
    <source>
        <strain evidence="1 2">LMG 28688</strain>
    </source>
</reference>
<keyword evidence="2" id="KW-1185">Reference proteome</keyword>
<dbReference type="Gene3D" id="3.30.420.40">
    <property type="match status" value="2"/>
</dbReference>
<evidence type="ECO:0000313" key="2">
    <source>
        <dbReference type="Proteomes" id="UP000494119"/>
    </source>
</evidence>
<sequence>MHGLAIRTSVRGKRRFAQFPPERVTNGSRRDAHGRNAMSLLNPLLLGARRFAAGVDVGARGVTLVVLSQRVFGGGPLRIEWLGRAPLAREALSGVEIVNRQALAGALQEVFGALPPACAQATLRCAMALPAGATLLASMPLARLAPADRGGRASRADQMGRLDISGLYTELEPLVLAEAERVSGVERAELAVDWRVGPLALECGVASMHETQVTIAATARAHLEARIECAAMAGIALCAVDDEAHAALRAIRHAAEFELQPHEAWVALWIGADGVHGWFVAEEAVVRTMRFPALEHADLVEALRDLAGSEQTGCTFVAGDLALLHSTHFSLADIGDVLGSPVLPFECAPLADIEHPLDANLLHDPSCAVAFGLAMRGVSE</sequence>
<dbReference type="AlphaFoldDB" id="A0A6J5FZJ0"/>
<organism evidence="1 2">
    <name type="scientific">Paraburkholderia caffeinitolerans</name>
    <dbReference type="NCBI Taxonomy" id="1723730"/>
    <lineage>
        <taxon>Bacteria</taxon>
        <taxon>Pseudomonadati</taxon>
        <taxon>Pseudomonadota</taxon>
        <taxon>Betaproteobacteria</taxon>
        <taxon>Burkholderiales</taxon>
        <taxon>Burkholderiaceae</taxon>
        <taxon>Paraburkholderia</taxon>
    </lineage>
</organism>
<name>A0A6J5FZJ0_9BURK</name>
<proteinExistence type="predicted"/>
<dbReference type="Proteomes" id="UP000494119">
    <property type="component" value="Unassembled WGS sequence"/>
</dbReference>
<evidence type="ECO:0008006" key="3">
    <source>
        <dbReference type="Google" id="ProtNLM"/>
    </source>
</evidence>
<dbReference type="Gene3D" id="3.30.1490.300">
    <property type="match status" value="1"/>
</dbReference>
<dbReference type="EMBL" id="CADIKL010000013">
    <property type="protein sequence ID" value="CAB3790266.1"/>
    <property type="molecule type" value="Genomic_DNA"/>
</dbReference>
<gene>
    <name evidence="1" type="ORF">LMG28688_03079</name>
</gene>